<organism evidence="3 4">
    <name type="scientific">Rhodobium orientis</name>
    <dbReference type="NCBI Taxonomy" id="34017"/>
    <lineage>
        <taxon>Bacteria</taxon>
        <taxon>Pseudomonadati</taxon>
        <taxon>Pseudomonadota</taxon>
        <taxon>Alphaproteobacteria</taxon>
        <taxon>Hyphomicrobiales</taxon>
        <taxon>Rhodobiaceae</taxon>
        <taxon>Rhodobium</taxon>
    </lineage>
</organism>
<dbReference type="PROSITE" id="PS51384">
    <property type="entry name" value="FAD_FR"/>
    <property type="match status" value="1"/>
</dbReference>
<dbReference type="CDD" id="cd00207">
    <property type="entry name" value="fer2"/>
    <property type="match status" value="1"/>
</dbReference>
<dbReference type="SUPFAM" id="SSF54292">
    <property type="entry name" value="2Fe-2S ferredoxin-like"/>
    <property type="match status" value="1"/>
</dbReference>
<dbReference type="SUPFAM" id="SSF52343">
    <property type="entry name" value="Ferredoxin reductase-like, C-terminal NADP-linked domain"/>
    <property type="match status" value="1"/>
</dbReference>
<dbReference type="Gene3D" id="2.40.30.10">
    <property type="entry name" value="Translation factors"/>
    <property type="match status" value="1"/>
</dbReference>
<dbReference type="Gene3D" id="3.10.20.30">
    <property type="match status" value="1"/>
</dbReference>
<dbReference type="InterPro" id="IPR039261">
    <property type="entry name" value="FNR_nucleotide-bd"/>
</dbReference>
<dbReference type="Proteomes" id="UP000249299">
    <property type="component" value="Unassembled WGS sequence"/>
</dbReference>
<dbReference type="Gene3D" id="3.40.50.80">
    <property type="entry name" value="Nucleotide-binding domain of ferredoxin-NADP reductase (FNR) module"/>
    <property type="match status" value="1"/>
</dbReference>
<reference evidence="3 4" key="1">
    <citation type="submission" date="2017-07" db="EMBL/GenBank/DDBJ databases">
        <title>Draft Genome Sequences of Select Purple Nonsulfur Bacteria.</title>
        <authorList>
            <person name="Lasarre B."/>
            <person name="Mckinlay J.B."/>
        </authorList>
    </citation>
    <scope>NUCLEOTIDE SEQUENCE [LARGE SCALE GENOMIC DNA]</scope>
    <source>
        <strain evidence="3 4">DSM 11290</strain>
    </source>
</reference>
<dbReference type="AlphaFoldDB" id="A0A327JLA8"/>
<accession>A0A327JLA8</accession>
<dbReference type="PANTHER" id="PTHR47354:SF5">
    <property type="entry name" value="PROTEIN RFBI"/>
    <property type="match status" value="1"/>
</dbReference>
<protein>
    <submittedName>
        <fullName evidence="3">Ferredoxin</fullName>
    </submittedName>
</protein>
<dbReference type="PROSITE" id="PS51085">
    <property type="entry name" value="2FE2S_FER_2"/>
    <property type="match status" value="1"/>
</dbReference>
<dbReference type="PRINTS" id="PR00410">
    <property type="entry name" value="PHEHYDRXLASE"/>
</dbReference>
<dbReference type="Pfam" id="PF00111">
    <property type="entry name" value="Fer2"/>
    <property type="match status" value="1"/>
</dbReference>
<dbReference type="InterPro" id="IPR008333">
    <property type="entry name" value="Cbr1-like_FAD-bd_dom"/>
</dbReference>
<dbReference type="OrthoDB" id="9806195at2"/>
<dbReference type="EMBL" id="NPEV01000035">
    <property type="protein sequence ID" value="RAI26154.1"/>
    <property type="molecule type" value="Genomic_DNA"/>
</dbReference>
<dbReference type="SUPFAM" id="SSF63380">
    <property type="entry name" value="Riboflavin synthase domain-like"/>
    <property type="match status" value="1"/>
</dbReference>
<dbReference type="InterPro" id="IPR017938">
    <property type="entry name" value="Riboflavin_synthase-like_b-brl"/>
</dbReference>
<dbReference type="Pfam" id="PF00175">
    <property type="entry name" value="NAD_binding_1"/>
    <property type="match status" value="1"/>
</dbReference>
<dbReference type="PANTHER" id="PTHR47354">
    <property type="entry name" value="NADH OXIDOREDUCTASE HCR"/>
    <property type="match status" value="1"/>
</dbReference>
<dbReference type="CDD" id="cd06187">
    <property type="entry name" value="O2ase_reductase_like"/>
    <property type="match status" value="1"/>
</dbReference>
<comment type="caution">
    <text evidence="3">The sequence shown here is derived from an EMBL/GenBank/DDBJ whole genome shotgun (WGS) entry which is preliminary data.</text>
</comment>
<dbReference type="InterPro" id="IPR001041">
    <property type="entry name" value="2Fe-2S_ferredoxin-type"/>
</dbReference>
<dbReference type="InterPro" id="IPR036010">
    <property type="entry name" value="2Fe-2S_ferredoxin-like_sf"/>
</dbReference>
<dbReference type="Pfam" id="PF00970">
    <property type="entry name" value="FAD_binding_6"/>
    <property type="match status" value="1"/>
</dbReference>
<dbReference type="InterPro" id="IPR001433">
    <property type="entry name" value="OxRdtase_FAD/NAD-bd"/>
</dbReference>
<evidence type="ECO:0000313" key="3">
    <source>
        <dbReference type="EMBL" id="RAI26154.1"/>
    </source>
</evidence>
<feature type="domain" description="FAD-binding FR-type" evidence="2">
    <location>
        <begin position="102"/>
        <end position="203"/>
    </location>
</feature>
<feature type="domain" description="2Fe-2S ferredoxin-type" evidence="1">
    <location>
        <begin position="2"/>
        <end position="93"/>
    </location>
</feature>
<proteinExistence type="predicted"/>
<dbReference type="InterPro" id="IPR012675">
    <property type="entry name" value="Beta-grasp_dom_sf"/>
</dbReference>
<evidence type="ECO:0000259" key="1">
    <source>
        <dbReference type="PROSITE" id="PS51085"/>
    </source>
</evidence>
<dbReference type="GO" id="GO:0051536">
    <property type="term" value="F:iron-sulfur cluster binding"/>
    <property type="evidence" value="ECO:0007669"/>
    <property type="project" value="InterPro"/>
</dbReference>
<keyword evidence="4" id="KW-1185">Reference proteome</keyword>
<dbReference type="RefSeq" id="WP_111435269.1">
    <property type="nucleotide sequence ID" value="NZ_JACIGG010000011.1"/>
</dbReference>
<evidence type="ECO:0000313" key="4">
    <source>
        <dbReference type="Proteomes" id="UP000249299"/>
    </source>
</evidence>
<name>A0A327JLA8_9HYPH</name>
<gene>
    <name evidence="3" type="ORF">CH339_15405</name>
</gene>
<dbReference type="InterPro" id="IPR017927">
    <property type="entry name" value="FAD-bd_FR_type"/>
</dbReference>
<sequence>MATIRMFPSGQEVESLPGDTVLAALERTGYALPNNCRAGACGECKVKVRSGEFDQGMVLDMALSPEDREAGFGLMCMAKPISDVLEIEWGTEDAQPKLFPPAENMFYVLTDRVPRTPSILEIRLRPIGSPMRYWPGQYVTLGDERNGVPTRCYSIANPPQPDGEITLHVTRIDEGTTSLWIHDTLKIGDKVRLSGPYGTFIGDPSAKTPVLCLAAGSGLAPILSLATAALTRGGFKYPATVLFSARTQADLYETGLLKFLEAKYRNFRFRTTLTRETGPDLSGRIPELLPDLYQDLSGYSVYIAGSPEFVDECTAVAKRLGAKDDLIHTEGFVGQNVATEPPSERLMGNG</sequence>
<evidence type="ECO:0000259" key="2">
    <source>
        <dbReference type="PROSITE" id="PS51384"/>
    </source>
</evidence>
<dbReference type="InterPro" id="IPR050415">
    <property type="entry name" value="MRET"/>
</dbReference>
<dbReference type="GO" id="GO:0016491">
    <property type="term" value="F:oxidoreductase activity"/>
    <property type="evidence" value="ECO:0007669"/>
    <property type="project" value="InterPro"/>
</dbReference>